<evidence type="ECO:0000313" key="2">
    <source>
        <dbReference type="EMBL" id="CUV66376.1"/>
    </source>
</evidence>
<accession>A0A0S4XQX9</accession>
<dbReference type="AlphaFoldDB" id="A0A0S4XQX9"/>
<protein>
    <recommendedName>
        <fullName evidence="3">Porin</fullName>
    </recommendedName>
</protein>
<sequence length="400" mass="43218">MKKTLLLSVVASGLLFAGGDIAPIEPAVVAPVPVAESGWKFSGQAVVYYETNDGWGFNDVFDQDSSVANAGIQLTATNDNLVGGVGFGVQLNGIGTLGLEEDVVSGVMQSANGDLNGGYISQLYLTYGINNTSFKVGRQELPKALSPFAFSEDWNVFKNTFNAALVVNTDIPNTTLVGAWVRDANHNHYGTNIGDFDKLNGNDGIWMLTAQNKSIDNLTLTGSFYYANDYANILWADAGYNAGIVNIALQGGAVWFDASGTTDTKAFGAKVSSKLFDKVNASLAYSYINDSNAGIFNVGGNSSVLYTDMLSDEQYPFQRRYNNKFVVRADADVLGGNLGAAYSYEDAKYSTNETIKEFNLYYSTKIANNMDLSATYGYLEPNSMSPDTLNTIRLIGRYNF</sequence>
<proteinExistence type="predicted"/>
<dbReference type="Gene3D" id="2.40.160.10">
    <property type="entry name" value="Porin"/>
    <property type="match status" value="1"/>
</dbReference>
<evidence type="ECO:0008006" key="3">
    <source>
        <dbReference type="Google" id="ProtNLM"/>
    </source>
</evidence>
<feature type="chain" id="PRO_5006629945" description="Porin" evidence="1">
    <location>
        <begin position="23"/>
        <end position="400"/>
    </location>
</feature>
<gene>
    <name evidence="2" type="ORF">BN3087_80025</name>
</gene>
<dbReference type="EMBL" id="FAXN01000084">
    <property type="protein sequence ID" value="CUV66376.1"/>
    <property type="molecule type" value="Genomic_DNA"/>
</dbReference>
<feature type="signal peptide" evidence="1">
    <location>
        <begin position="1"/>
        <end position="22"/>
    </location>
</feature>
<name>A0A0S4XQX9_9BACT</name>
<evidence type="ECO:0000256" key="1">
    <source>
        <dbReference type="SAM" id="SignalP"/>
    </source>
</evidence>
<organism evidence="2">
    <name type="scientific">Sulfurovum sp. enrichment culture clone C5</name>
    <dbReference type="NCBI Taxonomy" id="497650"/>
    <lineage>
        <taxon>Bacteria</taxon>
        <taxon>Pseudomonadati</taxon>
        <taxon>Campylobacterota</taxon>
        <taxon>Epsilonproteobacteria</taxon>
        <taxon>Campylobacterales</taxon>
        <taxon>Sulfurovaceae</taxon>
        <taxon>Sulfurovum</taxon>
        <taxon>environmental samples</taxon>
    </lineage>
</organism>
<reference evidence="2" key="1">
    <citation type="submission" date="2015-11" db="EMBL/GenBank/DDBJ databases">
        <authorList>
            <person name="Zhang Y."/>
            <person name="Guo Z."/>
        </authorList>
    </citation>
    <scope>NUCLEOTIDE SEQUENCE</scope>
    <source>
        <strain evidence="2">BN30871</strain>
    </source>
</reference>
<keyword evidence="1" id="KW-0732">Signal</keyword>
<dbReference type="InterPro" id="IPR023614">
    <property type="entry name" value="Porin_dom_sf"/>
</dbReference>